<evidence type="ECO:0000313" key="4">
    <source>
        <dbReference type="Proteomes" id="UP001168613"/>
    </source>
</evidence>
<comment type="similarity">
    <text evidence="1">Belongs to the SufE family.</text>
</comment>
<name>A0ABT8EL54_9BURK</name>
<dbReference type="PANTHER" id="PTHR43597:SF5">
    <property type="entry name" value="SUFE-LIKE PROTEIN 2, CHLOROPLASTIC"/>
    <property type="match status" value="1"/>
</dbReference>
<keyword evidence="4" id="KW-1185">Reference proteome</keyword>
<dbReference type="PANTHER" id="PTHR43597">
    <property type="entry name" value="SULFUR ACCEPTOR PROTEIN CSDE"/>
    <property type="match status" value="1"/>
</dbReference>
<dbReference type="Proteomes" id="UP001168613">
    <property type="component" value="Unassembled WGS sequence"/>
</dbReference>
<comment type="caution">
    <text evidence="3">The sequence shown here is derived from an EMBL/GenBank/DDBJ whole genome shotgun (WGS) entry which is preliminary data.</text>
</comment>
<reference evidence="3" key="1">
    <citation type="submission" date="2021-11" db="EMBL/GenBank/DDBJ databases">
        <title>Draft genome sequence of Alcaligenes endophyticus type strain CCUG 75668T.</title>
        <authorList>
            <person name="Salva-Serra F."/>
            <person name="Duran R.E."/>
            <person name="Seeger M."/>
            <person name="Moore E.R.B."/>
            <person name="Jaen-Luchoro D."/>
        </authorList>
    </citation>
    <scope>NUCLEOTIDE SEQUENCE</scope>
    <source>
        <strain evidence="3">CCUG 75668</strain>
    </source>
</reference>
<evidence type="ECO:0000313" key="3">
    <source>
        <dbReference type="EMBL" id="MDN4121850.1"/>
    </source>
</evidence>
<dbReference type="RefSeq" id="WP_266123142.1">
    <property type="nucleotide sequence ID" value="NZ_JAJHNU010000003.1"/>
</dbReference>
<dbReference type="Pfam" id="PF02657">
    <property type="entry name" value="SufE"/>
    <property type="match status" value="1"/>
</dbReference>
<feature type="domain" description="Fe-S metabolism associated" evidence="2">
    <location>
        <begin position="22"/>
        <end position="142"/>
    </location>
</feature>
<dbReference type="InterPro" id="IPR003808">
    <property type="entry name" value="Fe-S_metab-assoc_dom"/>
</dbReference>
<dbReference type="SUPFAM" id="SSF82649">
    <property type="entry name" value="SufE/NifU"/>
    <property type="match status" value="1"/>
</dbReference>
<organism evidence="3 4">
    <name type="scientific">Alcaligenes endophyticus</name>
    <dbReference type="NCBI Taxonomy" id="1929088"/>
    <lineage>
        <taxon>Bacteria</taxon>
        <taxon>Pseudomonadati</taxon>
        <taxon>Pseudomonadota</taxon>
        <taxon>Betaproteobacteria</taxon>
        <taxon>Burkholderiales</taxon>
        <taxon>Alcaligenaceae</taxon>
        <taxon>Alcaligenes</taxon>
    </lineage>
</organism>
<sequence length="148" mass="16810">MNTRVNDENQPSGDEVQAEIASEFALFGDWTERYAYVIDLGRSLQNFPEQYRTEEYRFHGCQATVWFRSELGEDGRLYFDGTSDSTIVAGLMALVFRLYSGRTPQDILQIEPYFIDEIGLKAHLSTQRATGLLGMLQSIKQQAQAQVA</sequence>
<gene>
    <name evidence="3" type="ORF">LMS43_11170</name>
</gene>
<dbReference type="EMBL" id="JAJHNU010000003">
    <property type="protein sequence ID" value="MDN4121850.1"/>
    <property type="molecule type" value="Genomic_DNA"/>
</dbReference>
<accession>A0ABT8EL54</accession>
<dbReference type="Gene3D" id="3.90.1010.10">
    <property type="match status" value="1"/>
</dbReference>
<proteinExistence type="inferred from homology"/>
<evidence type="ECO:0000256" key="1">
    <source>
        <dbReference type="ARBA" id="ARBA00010282"/>
    </source>
</evidence>
<protein>
    <submittedName>
        <fullName evidence="3">SufE family protein</fullName>
    </submittedName>
</protein>
<evidence type="ECO:0000259" key="2">
    <source>
        <dbReference type="Pfam" id="PF02657"/>
    </source>
</evidence>